<evidence type="ECO:0000256" key="5">
    <source>
        <dbReference type="ARBA" id="ARBA00022741"/>
    </source>
</evidence>
<dbReference type="PANTHER" id="PTHR43790:SF3">
    <property type="entry name" value="D-ALLOSE IMPORT ATP-BINDING PROTEIN ALSA-RELATED"/>
    <property type="match status" value="1"/>
</dbReference>
<organism evidence="10">
    <name type="scientific">uncultured Truepera sp</name>
    <dbReference type="NCBI Taxonomy" id="543023"/>
    <lineage>
        <taxon>Bacteria</taxon>
        <taxon>Thermotogati</taxon>
        <taxon>Deinococcota</taxon>
        <taxon>Deinococci</taxon>
        <taxon>Trueperales</taxon>
        <taxon>Trueperaceae</taxon>
        <taxon>Truepera</taxon>
        <taxon>environmental samples</taxon>
    </lineage>
</organism>
<keyword evidence="1" id="KW-0813">Transport</keyword>
<keyword evidence="3" id="KW-0762">Sugar transport</keyword>
<dbReference type="AlphaFoldDB" id="A0A6J4URQ1"/>
<dbReference type="PANTHER" id="PTHR43790">
    <property type="entry name" value="CARBOHYDRATE TRANSPORT ATP-BINDING PROTEIN MG119-RELATED"/>
    <property type="match status" value="1"/>
</dbReference>
<protein>
    <submittedName>
        <fullName evidence="10">Ribose ABC transport system, ATP-binding protein RbsA</fullName>
    </submittedName>
</protein>
<evidence type="ECO:0000256" key="1">
    <source>
        <dbReference type="ARBA" id="ARBA00022448"/>
    </source>
</evidence>
<dbReference type="InterPro" id="IPR027417">
    <property type="entry name" value="P-loop_NTPase"/>
</dbReference>
<dbReference type="CDD" id="cd03215">
    <property type="entry name" value="ABC_Carb_Monos_II"/>
    <property type="match status" value="1"/>
</dbReference>
<evidence type="ECO:0000256" key="4">
    <source>
        <dbReference type="ARBA" id="ARBA00022737"/>
    </source>
</evidence>
<proteinExistence type="predicted"/>
<dbReference type="GO" id="GO:0005524">
    <property type="term" value="F:ATP binding"/>
    <property type="evidence" value="ECO:0007669"/>
    <property type="project" value="UniProtKB-KW"/>
</dbReference>
<dbReference type="InterPro" id="IPR003593">
    <property type="entry name" value="AAA+_ATPase"/>
</dbReference>
<dbReference type="Pfam" id="PF00005">
    <property type="entry name" value="ABC_tran"/>
    <property type="match status" value="2"/>
</dbReference>
<accession>A0A6J4URQ1</accession>
<keyword evidence="5" id="KW-0547">Nucleotide-binding</keyword>
<evidence type="ECO:0000256" key="8">
    <source>
        <dbReference type="ARBA" id="ARBA00023136"/>
    </source>
</evidence>
<evidence type="ECO:0000259" key="9">
    <source>
        <dbReference type="PROSITE" id="PS50893"/>
    </source>
</evidence>
<evidence type="ECO:0000256" key="2">
    <source>
        <dbReference type="ARBA" id="ARBA00022475"/>
    </source>
</evidence>
<dbReference type="InterPro" id="IPR003439">
    <property type="entry name" value="ABC_transporter-like_ATP-bd"/>
</dbReference>
<sequence length="505" mass="54826">MTASQIPLLEVEGLTKSFFGVRAVSEVGFGISAGRLLGVVGENGAGKSTLMNMLGGVVPPDAGTMVVSGRPYAPRRPKDAKEAGIAFIHQELNLFTNLSIAENLFIDAYPRLGGLPFIHRADLRRRAKRALGAIGLNVPVTTRVEALAPGERQLVEIAKAVNAEARLIIFDEPTTSLTHRETERLFTLLETLKGEGTAIIYISHILADVLRLADEVMVLRDGALVERGPRPTFDTRRLISLMVGRDLAQLYPPPAAPQDAAVEPVLETEGLTQPGTIQDISFRLHRGETLGVFGLMGSGRSELARILFGLDRYRTGRLTLRGQPVDHLTPQEAIARGVAFVTENRREEGLLMDASITENMSLVTLHEDARGSLGVIQQRDLEGRVACLGGELRLKAPDYAHPVRTLSGGNQQKVVLGKWLAAKPDVLIIDEPTRGIDVGAKYEVYNLVRELAARGTGVLFISSELEELIGMCDRLLVMQNGEIVGEFGSPFDREAILAAAFREAV</sequence>
<dbReference type="InterPro" id="IPR050107">
    <property type="entry name" value="ABC_carbohydrate_import_ATPase"/>
</dbReference>
<evidence type="ECO:0000256" key="6">
    <source>
        <dbReference type="ARBA" id="ARBA00022840"/>
    </source>
</evidence>
<reference evidence="10" key="1">
    <citation type="submission" date="2020-02" db="EMBL/GenBank/DDBJ databases">
        <authorList>
            <person name="Meier V. D."/>
        </authorList>
    </citation>
    <scope>NUCLEOTIDE SEQUENCE</scope>
    <source>
        <strain evidence="10">AVDCRST_MAG86</strain>
    </source>
</reference>
<feature type="domain" description="ABC transporter" evidence="9">
    <location>
        <begin position="9"/>
        <end position="246"/>
    </location>
</feature>
<evidence type="ECO:0000313" key="10">
    <source>
        <dbReference type="EMBL" id="CAA9556314.1"/>
    </source>
</evidence>
<evidence type="ECO:0000256" key="7">
    <source>
        <dbReference type="ARBA" id="ARBA00022967"/>
    </source>
</evidence>
<gene>
    <name evidence="10" type="ORF">AVDCRST_MAG86-230</name>
</gene>
<dbReference type="PROSITE" id="PS00211">
    <property type="entry name" value="ABC_TRANSPORTER_1"/>
    <property type="match status" value="2"/>
</dbReference>
<name>A0A6J4URQ1_9DEIN</name>
<keyword evidence="4" id="KW-0677">Repeat</keyword>
<keyword evidence="8" id="KW-0472">Membrane</keyword>
<keyword evidence="6 10" id="KW-0067">ATP-binding</keyword>
<keyword evidence="2" id="KW-1003">Cell membrane</keyword>
<evidence type="ECO:0000256" key="3">
    <source>
        <dbReference type="ARBA" id="ARBA00022597"/>
    </source>
</evidence>
<dbReference type="GO" id="GO:0016887">
    <property type="term" value="F:ATP hydrolysis activity"/>
    <property type="evidence" value="ECO:0007669"/>
    <property type="project" value="InterPro"/>
</dbReference>
<dbReference type="Gene3D" id="3.40.50.300">
    <property type="entry name" value="P-loop containing nucleotide triphosphate hydrolases"/>
    <property type="match status" value="2"/>
</dbReference>
<keyword evidence="7" id="KW-1278">Translocase</keyword>
<dbReference type="SUPFAM" id="SSF52540">
    <property type="entry name" value="P-loop containing nucleoside triphosphate hydrolases"/>
    <property type="match status" value="2"/>
</dbReference>
<feature type="domain" description="ABC transporter" evidence="9">
    <location>
        <begin position="260"/>
        <end position="505"/>
    </location>
</feature>
<dbReference type="SMART" id="SM00382">
    <property type="entry name" value="AAA"/>
    <property type="match status" value="2"/>
</dbReference>
<dbReference type="PROSITE" id="PS50893">
    <property type="entry name" value="ABC_TRANSPORTER_2"/>
    <property type="match status" value="2"/>
</dbReference>
<dbReference type="CDD" id="cd03216">
    <property type="entry name" value="ABC_Carb_Monos_I"/>
    <property type="match status" value="1"/>
</dbReference>
<dbReference type="InterPro" id="IPR017871">
    <property type="entry name" value="ABC_transporter-like_CS"/>
</dbReference>
<dbReference type="EMBL" id="CADCWP010000015">
    <property type="protein sequence ID" value="CAA9556314.1"/>
    <property type="molecule type" value="Genomic_DNA"/>
</dbReference>